<dbReference type="EMBL" id="MSFK01000001">
    <property type="protein sequence ID" value="PWY96327.1"/>
    <property type="molecule type" value="Genomic_DNA"/>
</dbReference>
<proteinExistence type="predicted"/>
<dbReference type="GeneID" id="37119711"/>
<dbReference type="AlphaFoldDB" id="A0A317XF19"/>
<sequence>MIWALIDTGSACPSSAALFGILIWRPLRSAVTPAFCSVKSQSETRLCRLTGRHMMLPRPWSRLQSMFLQMDGRRSSIAQTTKYGGRVSVSFSSFRYNVCLYPLHDPQVAVTSGCLSPLTSHQRLMPHPTTAGI</sequence>
<comment type="caution">
    <text evidence="1">The sequence shown here is derived from an EMBL/GenBank/DDBJ whole genome shotgun (WGS) entry which is preliminary data.</text>
</comment>
<protein>
    <submittedName>
        <fullName evidence="1">Uncharacterized protein</fullName>
    </submittedName>
</protein>
<dbReference type="Proteomes" id="UP000246702">
    <property type="component" value="Unassembled WGS sequence"/>
</dbReference>
<organism evidence="1 2">
    <name type="scientific">Aspergillus sclerotioniger CBS 115572</name>
    <dbReference type="NCBI Taxonomy" id="1450535"/>
    <lineage>
        <taxon>Eukaryota</taxon>
        <taxon>Fungi</taxon>
        <taxon>Dikarya</taxon>
        <taxon>Ascomycota</taxon>
        <taxon>Pezizomycotina</taxon>
        <taxon>Eurotiomycetes</taxon>
        <taxon>Eurotiomycetidae</taxon>
        <taxon>Eurotiales</taxon>
        <taxon>Aspergillaceae</taxon>
        <taxon>Aspergillus</taxon>
        <taxon>Aspergillus subgen. Circumdati</taxon>
    </lineage>
</organism>
<gene>
    <name evidence="1" type="ORF">BO94DRAFT_6451</name>
</gene>
<name>A0A317XF19_9EURO</name>
<reference evidence="1 2" key="1">
    <citation type="submission" date="2016-12" db="EMBL/GenBank/DDBJ databases">
        <title>The genomes of Aspergillus section Nigri reveals drivers in fungal speciation.</title>
        <authorList>
            <consortium name="DOE Joint Genome Institute"/>
            <person name="Vesth T.C."/>
            <person name="Nybo J."/>
            <person name="Theobald S."/>
            <person name="Brandl J."/>
            <person name="Frisvad J.C."/>
            <person name="Nielsen K.F."/>
            <person name="Lyhne E.K."/>
            <person name="Kogle M.E."/>
            <person name="Kuo A."/>
            <person name="Riley R."/>
            <person name="Clum A."/>
            <person name="Nolan M."/>
            <person name="Lipzen A."/>
            <person name="Salamov A."/>
            <person name="Henrissat B."/>
            <person name="Wiebenga A."/>
            <person name="De Vries R.P."/>
            <person name="Grigoriev I.V."/>
            <person name="Mortensen U.H."/>
            <person name="Andersen M.R."/>
            <person name="Baker S.E."/>
        </authorList>
    </citation>
    <scope>NUCLEOTIDE SEQUENCE [LARGE SCALE GENOMIC DNA]</scope>
    <source>
        <strain evidence="1 2">CBS 115572</strain>
    </source>
</reference>
<keyword evidence="2" id="KW-1185">Reference proteome</keyword>
<accession>A0A317XF19</accession>
<evidence type="ECO:0000313" key="2">
    <source>
        <dbReference type="Proteomes" id="UP000246702"/>
    </source>
</evidence>
<dbReference type="RefSeq" id="XP_025473088.1">
    <property type="nucleotide sequence ID" value="XM_025617568.1"/>
</dbReference>
<evidence type="ECO:0000313" key="1">
    <source>
        <dbReference type="EMBL" id="PWY96327.1"/>
    </source>
</evidence>